<reference evidence="2" key="1">
    <citation type="submission" date="2021-02" db="EMBL/GenBank/DDBJ databases">
        <authorList>
            <person name="Dougan E. K."/>
            <person name="Rhodes N."/>
            <person name="Thang M."/>
            <person name="Chan C."/>
        </authorList>
    </citation>
    <scope>NUCLEOTIDE SEQUENCE</scope>
</reference>
<dbReference type="InterPro" id="IPR001932">
    <property type="entry name" value="PPM-type_phosphatase-like_dom"/>
</dbReference>
<proteinExistence type="predicted"/>
<evidence type="ECO:0000313" key="3">
    <source>
        <dbReference type="Proteomes" id="UP000654075"/>
    </source>
</evidence>
<feature type="non-terminal residue" evidence="2">
    <location>
        <position position="1"/>
    </location>
</feature>
<feature type="non-terminal residue" evidence="2">
    <location>
        <position position="108"/>
    </location>
</feature>
<gene>
    <name evidence="2" type="ORF">PGLA1383_LOCUS19650</name>
</gene>
<accession>A0A813EM24</accession>
<keyword evidence="3" id="KW-1185">Reference proteome</keyword>
<dbReference type="AlphaFoldDB" id="A0A813EM24"/>
<organism evidence="2 3">
    <name type="scientific">Polarella glacialis</name>
    <name type="common">Dinoflagellate</name>
    <dbReference type="NCBI Taxonomy" id="89957"/>
    <lineage>
        <taxon>Eukaryota</taxon>
        <taxon>Sar</taxon>
        <taxon>Alveolata</taxon>
        <taxon>Dinophyceae</taxon>
        <taxon>Suessiales</taxon>
        <taxon>Suessiaceae</taxon>
        <taxon>Polarella</taxon>
    </lineage>
</organism>
<dbReference type="Proteomes" id="UP000654075">
    <property type="component" value="Unassembled WGS sequence"/>
</dbReference>
<name>A0A813EM24_POLGL</name>
<feature type="domain" description="PPM-type phosphatase" evidence="1">
    <location>
        <begin position="1"/>
        <end position="108"/>
    </location>
</feature>
<dbReference type="Gene3D" id="3.60.40.10">
    <property type="entry name" value="PPM-type phosphatase domain"/>
    <property type="match status" value="1"/>
</dbReference>
<evidence type="ECO:0000259" key="1">
    <source>
        <dbReference type="PROSITE" id="PS51746"/>
    </source>
</evidence>
<dbReference type="EMBL" id="CAJNNV010013073">
    <property type="protein sequence ID" value="CAE8601356.1"/>
    <property type="molecule type" value="Genomic_DNA"/>
</dbReference>
<comment type="caution">
    <text evidence="2">The sequence shown here is derived from an EMBL/GenBank/DDBJ whole genome shotgun (WGS) entry which is preliminary data.</text>
</comment>
<dbReference type="InterPro" id="IPR036457">
    <property type="entry name" value="PPM-type-like_dom_sf"/>
</dbReference>
<sequence length="108" mass="11806">VHTIQNHGKCPDNQDSFITASSGSKSLVAVLDGHGEQGGRVSQFVKVQLAKSLFSNKDLHSDPAAALESAFFETQRLIERSHTFDALHSGTTAVAVYRHRDRLYIANV</sequence>
<protein>
    <recommendedName>
        <fullName evidence="1">PPM-type phosphatase domain-containing protein</fullName>
    </recommendedName>
</protein>
<evidence type="ECO:0000313" key="2">
    <source>
        <dbReference type="EMBL" id="CAE8601356.1"/>
    </source>
</evidence>
<dbReference type="Pfam" id="PF00481">
    <property type="entry name" value="PP2C"/>
    <property type="match status" value="1"/>
</dbReference>
<dbReference type="PROSITE" id="PS51746">
    <property type="entry name" value="PPM_2"/>
    <property type="match status" value="1"/>
</dbReference>
<dbReference type="SUPFAM" id="SSF81606">
    <property type="entry name" value="PP2C-like"/>
    <property type="match status" value="1"/>
</dbReference>